<dbReference type="GO" id="GO:0001733">
    <property type="term" value="F:galactosylceramide sulfotransferase activity"/>
    <property type="evidence" value="ECO:0007669"/>
    <property type="project" value="InterPro"/>
</dbReference>
<dbReference type="EMBL" id="FN653025">
    <property type="protein sequence ID" value="CBY18348.1"/>
    <property type="molecule type" value="Genomic_DNA"/>
</dbReference>
<dbReference type="InterPro" id="IPR009729">
    <property type="entry name" value="Gal-3-0_sulfotransfrase"/>
</dbReference>
<dbReference type="InParanoid" id="E4X4X9"/>
<comment type="subcellular location">
    <subcellularLocation>
        <location evidence="1">Golgi apparatus membrane</location>
        <topology evidence="1">Single-pass type II membrane protein</topology>
    </subcellularLocation>
</comment>
<proteinExistence type="inferred from homology"/>
<dbReference type="SUPFAM" id="SSF52540">
    <property type="entry name" value="P-loop containing nucleoside triphosphate hydrolases"/>
    <property type="match status" value="1"/>
</dbReference>
<evidence type="ECO:0000256" key="8">
    <source>
        <dbReference type="ARBA" id="ARBA00023136"/>
    </source>
</evidence>
<dbReference type="PANTHER" id="PTHR14647">
    <property type="entry name" value="GALACTOSE-3-O-SULFOTRANSFERASE"/>
    <property type="match status" value="1"/>
</dbReference>
<evidence type="ECO:0000256" key="6">
    <source>
        <dbReference type="ARBA" id="ARBA00022989"/>
    </source>
</evidence>
<organism evidence="10 11">
    <name type="scientific">Oikopleura dioica</name>
    <name type="common">Tunicate</name>
    <dbReference type="NCBI Taxonomy" id="34765"/>
    <lineage>
        <taxon>Eukaryota</taxon>
        <taxon>Metazoa</taxon>
        <taxon>Chordata</taxon>
        <taxon>Tunicata</taxon>
        <taxon>Appendicularia</taxon>
        <taxon>Copelata</taxon>
        <taxon>Oikopleuridae</taxon>
        <taxon>Oikopleura</taxon>
    </lineage>
</organism>
<dbReference type="Pfam" id="PF06990">
    <property type="entry name" value="Gal-3-0_sulfotr"/>
    <property type="match status" value="1"/>
</dbReference>
<evidence type="ECO:0000313" key="10">
    <source>
        <dbReference type="EMBL" id="CBY18348.1"/>
    </source>
</evidence>
<evidence type="ECO:0000256" key="1">
    <source>
        <dbReference type="ARBA" id="ARBA00004323"/>
    </source>
</evidence>
<evidence type="ECO:0000256" key="7">
    <source>
        <dbReference type="ARBA" id="ARBA00023034"/>
    </source>
</evidence>
<reference evidence="10 11" key="1">
    <citation type="journal article" date="2010" name="Science">
        <title>Plasticity of animal genome architecture unmasked by rapid evolution of a pelagic tunicate.</title>
        <authorList>
            <person name="Denoeud F."/>
            <person name="Henriet S."/>
            <person name="Mungpakdee S."/>
            <person name="Aury J.M."/>
            <person name="Da Silva C."/>
            <person name="Brinkmann H."/>
            <person name="Mikhaleva J."/>
            <person name="Olsen L.C."/>
            <person name="Jubin C."/>
            <person name="Canestro C."/>
            <person name="Bouquet J.M."/>
            <person name="Danks G."/>
            <person name="Poulain J."/>
            <person name="Campsteijn C."/>
            <person name="Adamski M."/>
            <person name="Cross I."/>
            <person name="Yadetie F."/>
            <person name="Muffato M."/>
            <person name="Louis A."/>
            <person name="Butcher S."/>
            <person name="Tsagkogeorga G."/>
            <person name="Konrad A."/>
            <person name="Singh S."/>
            <person name="Jensen M.F."/>
            <person name="Cong E.H."/>
            <person name="Eikeseth-Otteraa H."/>
            <person name="Noel B."/>
            <person name="Anthouard V."/>
            <person name="Porcel B.M."/>
            <person name="Kachouri-Lafond R."/>
            <person name="Nishino A."/>
            <person name="Ugolini M."/>
            <person name="Chourrout P."/>
            <person name="Nishida H."/>
            <person name="Aasland R."/>
            <person name="Huzurbazar S."/>
            <person name="Westhof E."/>
            <person name="Delsuc F."/>
            <person name="Lehrach H."/>
            <person name="Reinhardt R."/>
            <person name="Weissenbach J."/>
            <person name="Roy S.W."/>
            <person name="Artiguenave F."/>
            <person name="Postlethwait J.H."/>
            <person name="Manak J.R."/>
            <person name="Thompson E.M."/>
            <person name="Jaillon O."/>
            <person name="Du Pasquier L."/>
            <person name="Boudinot P."/>
            <person name="Liberles D.A."/>
            <person name="Volff J.N."/>
            <person name="Philippe H."/>
            <person name="Lenhard B."/>
            <person name="Roest Crollius H."/>
            <person name="Wincker P."/>
            <person name="Chourrout D."/>
        </authorList>
    </citation>
    <scope>NUCLEOTIDE SEQUENCE [LARGE SCALE GENOMIC DNA]</scope>
</reference>
<dbReference type="PANTHER" id="PTHR14647:SF62">
    <property type="entry name" value="GALACTOSE-3-O-SULFOTRANSFERASE 2"/>
    <property type="match status" value="1"/>
</dbReference>
<evidence type="ECO:0000256" key="3">
    <source>
        <dbReference type="ARBA" id="ARBA00022679"/>
    </source>
</evidence>
<dbReference type="Gene3D" id="3.40.50.300">
    <property type="entry name" value="P-loop containing nucleotide triphosphate hydrolases"/>
    <property type="match status" value="1"/>
</dbReference>
<sequence length="559" mass="66352">MKNILQRFFIVVFPLTFLLYYGSFKYLRNYQIRQEKYVVERGNVYIRNKISDDLSFIRNELSKIKEGKNNIPKQSKQKKRIFSNNEPVERIVEKKVNIEDEYPHKPWKHQKLDEYIGEHGKPDSKSCAKKEHIYFLKTSKTGGTTFANILQRFGYSRPGTNFLMGECGNGAMFFANGEMPFNLDVCFVGRDFKDRPKFDISFVHMKYNQTAVNELMQPDTFKVSILRDPVENFISSWRYYNGLIKDFREMIMKDIPVEKRPKEGEDPDYFLEIEQFLTKPVDYLSDYAYSHAAHLMVMNPQLVFFGVPSYLLKMNYQFGHQLVDSWLHGIASDFDHILILEDLDRSLAILMLKLCWTIEDVAHLKLNTMKKNDKKLSSGSIKRLRDFNWGDIRLYNYFKAIHDHQIKEIGENRINDIARRIEARANQISSECLETIKSGEQWIQSLKLKPEKMKNQTCFMMTKDMGPYIHEDQVTRWKQQFPNWRMSEKDLADMKFKGSQTPEFCSKDKFAEFLTKREKNYRAFLKWKTNEYDILQTPPEYLEEFLKPTGNDEVFRILN</sequence>
<keyword evidence="7" id="KW-0333">Golgi apparatus</keyword>
<keyword evidence="5" id="KW-0735">Signal-anchor</keyword>
<protein>
    <recommendedName>
        <fullName evidence="12">Sulfotransferase</fullName>
    </recommendedName>
</protein>
<dbReference type="Proteomes" id="UP000001307">
    <property type="component" value="Unassembled WGS sequence"/>
</dbReference>
<evidence type="ECO:0008006" key="12">
    <source>
        <dbReference type="Google" id="ProtNLM"/>
    </source>
</evidence>
<evidence type="ECO:0000256" key="9">
    <source>
        <dbReference type="ARBA" id="ARBA00023180"/>
    </source>
</evidence>
<dbReference type="InterPro" id="IPR027417">
    <property type="entry name" value="P-loop_NTPase"/>
</dbReference>
<keyword evidence="9" id="KW-0325">Glycoprotein</keyword>
<keyword evidence="11" id="KW-1185">Reference proteome</keyword>
<evidence type="ECO:0000256" key="4">
    <source>
        <dbReference type="ARBA" id="ARBA00022692"/>
    </source>
</evidence>
<dbReference type="AlphaFoldDB" id="E4X4X9"/>
<accession>E4X4X9</accession>
<gene>
    <name evidence="10" type="ORF">GSOID_T00002202001</name>
</gene>
<comment type="similarity">
    <text evidence="2">Belongs to the galactose-3-O-sulfotransferase family.</text>
</comment>
<dbReference type="GO" id="GO:0000139">
    <property type="term" value="C:Golgi membrane"/>
    <property type="evidence" value="ECO:0007669"/>
    <property type="project" value="UniProtKB-SubCell"/>
</dbReference>
<evidence type="ECO:0000256" key="5">
    <source>
        <dbReference type="ARBA" id="ARBA00022968"/>
    </source>
</evidence>
<dbReference type="OrthoDB" id="514299at2759"/>
<evidence type="ECO:0000313" key="11">
    <source>
        <dbReference type="Proteomes" id="UP000001307"/>
    </source>
</evidence>
<keyword evidence="6" id="KW-1133">Transmembrane helix</keyword>
<keyword evidence="3" id="KW-0808">Transferase</keyword>
<keyword evidence="8" id="KW-0472">Membrane</keyword>
<dbReference type="GO" id="GO:0009247">
    <property type="term" value="P:glycolipid biosynthetic process"/>
    <property type="evidence" value="ECO:0007669"/>
    <property type="project" value="InterPro"/>
</dbReference>
<evidence type="ECO:0000256" key="2">
    <source>
        <dbReference type="ARBA" id="ARBA00008124"/>
    </source>
</evidence>
<name>E4X4X9_OIKDI</name>
<keyword evidence="4" id="KW-0812">Transmembrane</keyword>